<dbReference type="Proteomes" id="UP000316560">
    <property type="component" value="Unassembled WGS sequence"/>
</dbReference>
<keyword evidence="5" id="KW-1185">Reference proteome</keyword>
<evidence type="ECO:0000259" key="3">
    <source>
        <dbReference type="Pfam" id="PF11611"/>
    </source>
</evidence>
<evidence type="ECO:0000256" key="1">
    <source>
        <dbReference type="ARBA" id="ARBA00022729"/>
    </source>
</evidence>
<dbReference type="Gene3D" id="2.60.40.1240">
    <property type="match status" value="1"/>
</dbReference>
<protein>
    <submittedName>
        <fullName evidence="4">Uncharacterized protein DUF4352</fullName>
    </submittedName>
</protein>
<dbReference type="InterPro" id="IPR029051">
    <property type="entry name" value="DUF4352"/>
</dbReference>
<name>A0A8H2K8M2_9MICO</name>
<dbReference type="InterPro" id="IPR029050">
    <property type="entry name" value="Immunoprotect_excell_Ig-like"/>
</dbReference>
<dbReference type="EMBL" id="VFRA01000001">
    <property type="protein sequence ID" value="TQO19691.1"/>
    <property type="molecule type" value="Genomic_DNA"/>
</dbReference>
<gene>
    <name evidence="4" type="ORF">FB472_1264</name>
</gene>
<proteinExistence type="predicted"/>
<keyword evidence="2" id="KW-1133">Transmembrane helix</keyword>
<feature type="domain" description="DUF4352" evidence="3">
    <location>
        <begin position="107"/>
        <end position="225"/>
    </location>
</feature>
<sequence>MTKRASDTPQKPLAREHAQYGQFTVISIIVPLLGLILGVIFLSRKDPLDRKLGEHSLATSLVFGIVWTVVVGVISPFRALYNTSISAPAPITTVTAPPAPTNPQTTLGSSLTLDGSQVTIQKVIDPITTQIAASDASTRFIAVQLQITNGTAATLTGNANINVTVMRSDNQSAEIGFNVADECTNFNSGQYTLSPGSSATGCVLFEIPNGLTAAKIQYNFNGGYSGQTGEWLVK</sequence>
<feature type="transmembrane region" description="Helical" evidence="2">
    <location>
        <begin position="20"/>
        <end position="43"/>
    </location>
</feature>
<evidence type="ECO:0000313" key="5">
    <source>
        <dbReference type="Proteomes" id="UP000316560"/>
    </source>
</evidence>
<dbReference type="AlphaFoldDB" id="A0A8H2K8M2"/>
<keyword evidence="2" id="KW-0472">Membrane</keyword>
<accession>A0A8H2K8M2</accession>
<keyword evidence="2" id="KW-0812">Transmembrane</keyword>
<evidence type="ECO:0000256" key="2">
    <source>
        <dbReference type="SAM" id="Phobius"/>
    </source>
</evidence>
<comment type="caution">
    <text evidence="4">The sequence shown here is derived from an EMBL/GenBank/DDBJ whole genome shotgun (WGS) entry which is preliminary data.</text>
</comment>
<feature type="transmembrane region" description="Helical" evidence="2">
    <location>
        <begin position="55"/>
        <end position="77"/>
    </location>
</feature>
<dbReference type="RefSeq" id="WP_170192032.1">
    <property type="nucleotide sequence ID" value="NZ_VFRA01000001.1"/>
</dbReference>
<keyword evidence="1" id="KW-0732">Signal</keyword>
<reference evidence="4 5" key="1">
    <citation type="submission" date="2019-06" db="EMBL/GenBank/DDBJ databases">
        <title>Sequencing the genomes of 1000 actinobacteria strains.</title>
        <authorList>
            <person name="Klenk H.-P."/>
        </authorList>
    </citation>
    <scope>NUCLEOTIDE SEQUENCE [LARGE SCALE GENOMIC DNA]</scope>
    <source>
        <strain evidence="4 5">DSM 21947</strain>
    </source>
</reference>
<dbReference type="Pfam" id="PF11611">
    <property type="entry name" value="DUF4352"/>
    <property type="match status" value="1"/>
</dbReference>
<evidence type="ECO:0000313" key="4">
    <source>
        <dbReference type="EMBL" id="TQO19691.1"/>
    </source>
</evidence>
<organism evidence="4 5">
    <name type="scientific">Rhodoglobus vestalii</name>
    <dbReference type="NCBI Taxonomy" id="193384"/>
    <lineage>
        <taxon>Bacteria</taxon>
        <taxon>Bacillati</taxon>
        <taxon>Actinomycetota</taxon>
        <taxon>Actinomycetes</taxon>
        <taxon>Micrococcales</taxon>
        <taxon>Microbacteriaceae</taxon>
        <taxon>Rhodoglobus</taxon>
    </lineage>
</organism>